<accession>A0A1I2F5N4</accession>
<dbReference type="EMBL" id="FOLQ01000024">
    <property type="protein sequence ID" value="SFF00652.1"/>
    <property type="molecule type" value="Genomic_DNA"/>
</dbReference>
<gene>
    <name evidence="1" type="ORF">SAMN05216167_12475</name>
</gene>
<name>A0A1I2F5N4_9BACT</name>
<sequence>MEEAAFRETLADWLGAVEQIQYSYQALEKATA</sequence>
<proteinExistence type="predicted"/>
<evidence type="ECO:0000313" key="2">
    <source>
        <dbReference type="Proteomes" id="UP000198598"/>
    </source>
</evidence>
<dbReference type="AlphaFoldDB" id="A0A1I2F5N4"/>
<protein>
    <submittedName>
        <fullName evidence="1">Uncharacterized protein</fullName>
    </submittedName>
</protein>
<dbReference type="Proteomes" id="UP000198598">
    <property type="component" value="Unassembled WGS sequence"/>
</dbReference>
<organism evidence="1 2">
    <name type="scientific">Spirosoma endophyticum</name>
    <dbReference type="NCBI Taxonomy" id="662367"/>
    <lineage>
        <taxon>Bacteria</taxon>
        <taxon>Pseudomonadati</taxon>
        <taxon>Bacteroidota</taxon>
        <taxon>Cytophagia</taxon>
        <taxon>Cytophagales</taxon>
        <taxon>Cytophagaceae</taxon>
        <taxon>Spirosoma</taxon>
    </lineage>
</organism>
<reference evidence="1 2" key="1">
    <citation type="submission" date="2016-10" db="EMBL/GenBank/DDBJ databases">
        <authorList>
            <person name="de Groot N.N."/>
        </authorList>
    </citation>
    <scope>NUCLEOTIDE SEQUENCE [LARGE SCALE GENOMIC DNA]</scope>
    <source>
        <strain evidence="1 2">DSM 26130</strain>
    </source>
</reference>
<keyword evidence="2" id="KW-1185">Reference proteome</keyword>
<evidence type="ECO:0000313" key="1">
    <source>
        <dbReference type="EMBL" id="SFF00652.1"/>
    </source>
</evidence>